<dbReference type="AlphaFoldDB" id="A0A6P2CZR6"/>
<evidence type="ECO:0000256" key="1">
    <source>
        <dbReference type="SAM" id="Phobius"/>
    </source>
</evidence>
<reference evidence="2 3" key="1">
    <citation type="submission" date="2019-05" db="EMBL/GenBank/DDBJ databases">
        <authorList>
            <consortium name="Science for Life Laboratories"/>
        </authorList>
    </citation>
    <scope>NUCLEOTIDE SEQUENCE [LARGE SCALE GENOMIC DNA]</scope>
    <source>
        <strain evidence="2">Soil9</strain>
    </source>
</reference>
<sequence>MNREPVLLAVVPSPFVLAFWGLVVADPSFANEWPFAAQYLLAVLCGFVMFSLGPIAGFAAVRCGRELRTRGWRSARYALPALAIGLTAFLVNLWCFVFIAGPAC</sequence>
<evidence type="ECO:0000313" key="3">
    <source>
        <dbReference type="Proteomes" id="UP000464178"/>
    </source>
</evidence>
<evidence type="ECO:0000313" key="2">
    <source>
        <dbReference type="EMBL" id="VTR93294.1"/>
    </source>
</evidence>
<dbReference type="EMBL" id="LR593886">
    <property type="protein sequence ID" value="VTR93294.1"/>
    <property type="molecule type" value="Genomic_DNA"/>
</dbReference>
<feature type="transmembrane region" description="Helical" evidence="1">
    <location>
        <begin position="81"/>
        <end position="101"/>
    </location>
</feature>
<dbReference type="RefSeq" id="WP_162668050.1">
    <property type="nucleotide sequence ID" value="NZ_LR593886.1"/>
</dbReference>
<keyword evidence="3" id="KW-1185">Reference proteome</keyword>
<gene>
    <name evidence="2" type="ORF">SOIL9_44200</name>
</gene>
<feature type="transmembrane region" description="Helical" evidence="1">
    <location>
        <begin position="35"/>
        <end position="61"/>
    </location>
</feature>
<dbReference type="Proteomes" id="UP000464178">
    <property type="component" value="Chromosome"/>
</dbReference>
<keyword evidence="1" id="KW-1133">Transmembrane helix</keyword>
<protein>
    <submittedName>
        <fullName evidence="2">Uncharacterized protein</fullName>
    </submittedName>
</protein>
<accession>A0A6P2CZR6</accession>
<keyword evidence="1" id="KW-0472">Membrane</keyword>
<dbReference type="KEGG" id="gms:SOIL9_44200"/>
<organism evidence="2 3">
    <name type="scientific">Gemmata massiliana</name>
    <dbReference type="NCBI Taxonomy" id="1210884"/>
    <lineage>
        <taxon>Bacteria</taxon>
        <taxon>Pseudomonadati</taxon>
        <taxon>Planctomycetota</taxon>
        <taxon>Planctomycetia</taxon>
        <taxon>Gemmatales</taxon>
        <taxon>Gemmataceae</taxon>
        <taxon>Gemmata</taxon>
    </lineage>
</organism>
<proteinExistence type="predicted"/>
<keyword evidence="1" id="KW-0812">Transmembrane</keyword>
<name>A0A6P2CZR6_9BACT</name>